<feature type="signal peptide" evidence="1">
    <location>
        <begin position="1"/>
        <end position="26"/>
    </location>
</feature>
<dbReference type="RefSeq" id="WP_092075290.1">
    <property type="nucleotide sequence ID" value="NZ_FNAQ01000001.1"/>
</dbReference>
<protein>
    <submittedName>
        <fullName evidence="2">Uncharacterized protein</fullName>
    </submittedName>
</protein>
<dbReference type="AlphaFoldDB" id="A0A1G6X5G8"/>
<reference evidence="3" key="1">
    <citation type="submission" date="2016-10" db="EMBL/GenBank/DDBJ databases">
        <authorList>
            <person name="Varghese N."/>
            <person name="Submissions S."/>
        </authorList>
    </citation>
    <scope>NUCLEOTIDE SEQUENCE [LARGE SCALE GENOMIC DNA]</scope>
    <source>
        <strain evidence="3">DSM 8987</strain>
    </source>
</reference>
<dbReference type="EMBL" id="FNAQ01000001">
    <property type="protein sequence ID" value="SDD73093.1"/>
    <property type="molecule type" value="Genomic_DNA"/>
</dbReference>
<dbReference type="Proteomes" id="UP000243205">
    <property type="component" value="Unassembled WGS sequence"/>
</dbReference>
<keyword evidence="1" id="KW-0732">Signal</keyword>
<evidence type="ECO:0000256" key="1">
    <source>
        <dbReference type="SAM" id="SignalP"/>
    </source>
</evidence>
<name>A0A1G6X5G8_9BACT</name>
<dbReference type="SUPFAM" id="SSF56935">
    <property type="entry name" value="Porins"/>
    <property type="match status" value="1"/>
</dbReference>
<accession>A0A1G6X5G8</accession>
<dbReference type="STRING" id="57664.SAMN05661003_101135"/>
<evidence type="ECO:0000313" key="3">
    <source>
        <dbReference type="Proteomes" id="UP000243205"/>
    </source>
</evidence>
<keyword evidence="3" id="KW-1185">Reference proteome</keyword>
<proteinExistence type="predicted"/>
<gene>
    <name evidence="2" type="ORF">SAMN05661003_101135</name>
</gene>
<sequence length="409" mass="46769">MRVWQGIFCGVLLVPLTLWSALPAQAVSVSGRASTVMEWYDSAREDTAVPVYQYLQLSLRDLGGEGYNFRGYGRIADDLNSEADIDSRLYFAYLEKKDLFDGLDFRLGRQFISTTAGASLMDGLALDYRLSDTYAVKLFGGGDVSYYEGYNVKDVLTGVELTAHYLDSIDLGLSYLQKWEGGLIAQELAGFDASVDIRGKLWLYNELQWDILSERLSYANLGGKYRFDAPFTLRLEYLYSLPVFSSTSIYSVFAVEEYEEVLAEATWHIRRGLQAYARYVRELYDEFSDADVFEIGLEKLRTGTFSGYVSGICRIDDDGQDLKGFKIRGAYRLTEWIEAGLGANIDVLEREIDFFETDGSSDETTSQRYWADVTWHINKKTNLQAKFERIESDLWDYYNRGTVRFNIQF</sequence>
<organism evidence="2 3">
    <name type="scientific">Desulfuromonas thiophila</name>
    <dbReference type="NCBI Taxonomy" id="57664"/>
    <lineage>
        <taxon>Bacteria</taxon>
        <taxon>Pseudomonadati</taxon>
        <taxon>Thermodesulfobacteriota</taxon>
        <taxon>Desulfuromonadia</taxon>
        <taxon>Desulfuromonadales</taxon>
        <taxon>Desulfuromonadaceae</taxon>
        <taxon>Desulfuromonas</taxon>
    </lineage>
</organism>
<dbReference type="OrthoDB" id="238539at2"/>
<feature type="chain" id="PRO_5017399705" evidence="1">
    <location>
        <begin position="27"/>
        <end position="409"/>
    </location>
</feature>
<evidence type="ECO:0000313" key="2">
    <source>
        <dbReference type="EMBL" id="SDD73093.1"/>
    </source>
</evidence>